<keyword evidence="3" id="KW-1185">Reference proteome</keyword>
<gene>
    <name evidence="2" type="ORF">TAV2_LOCUS2704</name>
</gene>
<organism evidence="2 3">
    <name type="scientific">Thlaspi arvense</name>
    <name type="common">Field penny-cress</name>
    <dbReference type="NCBI Taxonomy" id="13288"/>
    <lineage>
        <taxon>Eukaryota</taxon>
        <taxon>Viridiplantae</taxon>
        <taxon>Streptophyta</taxon>
        <taxon>Embryophyta</taxon>
        <taxon>Tracheophyta</taxon>
        <taxon>Spermatophyta</taxon>
        <taxon>Magnoliopsida</taxon>
        <taxon>eudicotyledons</taxon>
        <taxon>Gunneridae</taxon>
        <taxon>Pentapetalae</taxon>
        <taxon>rosids</taxon>
        <taxon>malvids</taxon>
        <taxon>Brassicales</taxon>
        <taxon>Brassicaceae</taxon>
        <taxon>Thlaspideae</taxon>
        <taxon>Thlaspi</taxon>
    </lineage>
</organism>
<feature type="region of interest" description="Disordered" evidence="1">
    <location>
        <begin position="125"/>
        <end position="145"/>
    </location>
</feature>
<accession>A0AAU9RAN6</accession>
<proteinExistence type="predicted"/>
<name>A0AAU9RAN6_THLAR</name>
<dbReference type="EMBL" id="OU466857">
    <property type="protein sequence ID" value="CAH2037090.1"/>
    <property type="molecule type" value="Genomic_DNA"/>
</dbReference>
<sequence>MWWLSSSSTKVRSNLERFLRGTTPKPPSFSLSQSCEKDLNSLWIQESKDETEYFRLSDLWDCFDEPSAYGIGSKVDLNNGESVMQYYAPYLSAIQIYTNKPPAISRNQSEVVDFESECWSDDSETEKLSRSTSSGSSKILWDSSSDDSGYEIDGIASSLRDKLGYIEFQYFESAKPHLRVPLTAKVNELTEKYPGLLTLRSVDLSPASWMAIAWYPIYHIPSRKTDKDLTTCFLSYHTLSSAFQGNLAERDDESNKIMEEETLCCDNESVTKRLHLDPFGLVTYKLHGGLWGNQESRDQERLVYLRSAADSWLKQLNVHNHHDHSFFSMNKSL</sequence>
<evidence type="ECO:0000313" key="2">
    <source>
        <dbReference type="EMBL" id="CAH2037090.1"/>
    </source>
</evidence>
<dbReference type="InterPro" id="IPR008507">
    <property type="entry name" value="DUF789"/>
</dbReference>
<protein>
    <recommendedName>
        <fullName evidence="4">Plant/F9H3-4 protein</fullName>
    </recommendedName>
</protein>
<evidence type="ECO:0000256" key="1">
    <source>
        <dbReference type="SAM" id="MobiDB-lite"/>
    </source>
</evidence>
<dbReference type="AlphaFoldDB" id="A0AAU9RAN6"/>
<dbReference type="Proteomes" id="UP000836841">
    <property type="component" value="Chromosome 1"/>
</dbReference>
<reference evidence="2 3" key="1">
    <citation type="submission" date="2022-03" db="EMBL/GenBank/DDBJ databases">
        <authorList>
            <person name="Nunn A."/>
            <person name="Chopra R."/>
            <person name="Nunn A."/>
            <person name="Contreras Garrido A."/>
        </authorList>
    </citation>
    <scope>NUCLEOTIDE SEQUENCE [LARGE SCALE GENOMIC DNA]</scope>
</reference>
<dbReference type="Pfam" id="PF05623">
    <property type="entry name" value="DUF789"/>
    <property type="match status" value="1"/>
</dbReference>
<evidence type="ECO:0000313" key="3">
    <source>
        <dbReference type="Proteomes" id="UP000836841"/>
    </source>
</evidence>
<dbReference type="PANTHER" id="PTHR31343">
    <property type="entry name" value="T15D22.8"/>
    <property type="match status" value="1"/>
</dbReference>
<dbReference type="PANTHER" id="PTHR31343:SF29">
    <property type="entry name" value="DUF789 DOMAIN-CONTAINING PROTEIN"/>
    <property type="match status" value="1"/>
</dbReference>
<evidence type="ECO:0008006" key="4">
    <source>
        <dbReference type="Google" id="ProtNLM"/>
    </source>
</evidence>